<evidence type="ECO:0000256" key="4">
    <source>
        <dbReference type="ARBA" id="ARBA00023163"/>
    </source>
</evidence>
<gene>
    <name evidence="6" type="ORF">GCM10019016_064790</name>
</gene>
<dbReference type="Gene3D" id="1.10.10.10">
    <property type="entry name" value="Winged helix-like DNA-binding domain superfamily/Winged helix DNA-binding domain"/>
    <property type="match status" value="1"/>
</dbReference>
<proteinExistence type="inferred from homology"/>
<accession>A0ABP6TVQ4</accession>
<keyword evidence="2" id="KW-0805">Transcription regulation</keyword>
<reference evidence="7" key="1">
    <citation type="journal article" date="2019" name="Int. J. Syst. Evol. Microbiol.">
        <title>The Global Catalogue of Microorganisms (GCM) 10K type strain sequencing project: providing services to taxonomists for standard genome sequencing and annotation.</title>
        <authorList>
            <consortium name="The Broad Institute Genomics Platform"/>
            <consortium name="The Broad Institute Genome Sequencing Center for Infectious Disease"/>
            <person name="Wu L."/>
            <person name="Ma J."/>
        </authorList>
    </citation>
    <scope>NUCLEOTIDE SEQUENCE [LARGE SCALE GENOMIC DNA]</scope>
    <source>
        <strain evidence="7">JCM 4816</strain>
    </source>
</reference>
<evidence type="ECO:0000259" key="5">
    <source>
        <dbReference type="Pfam" id="PF08281"/>
    </source>
</evidence>
<dbReference type="EMBL" id="BAAAXF010000045">
    <property type="protein sequence ID" value="GAA3499375.1"/>
    <property type="molecule type" value="Genomic_DNA"/>
</dbReference>
<dbReference type="Pfam" id="PF08281">
    <property type="entry name" value="Sigma70_r4_2"/>
    <property type="match status" value="1"/>
</dbReference>
<name>A0ABP6TVQ4_9ACTN</name>
<keyword evidence="7" id="KW-1185">Reference proteome</keyword>
<evidence type="ECO:0000256" key="1">
    <source>
        <dbReference type="ARBA" id="ARBA00010641"/>
    </source>
</evidence>
<dbReference type="InterPro" id="IPR036388">
    <property type="entry name" value="WH-like_DNA-bd_sf"/>
</dbReference>
<protein>
    <recommendedName>
        <fullName evidence="5">RNA polymerase sigma factor 70 region 4 type 2 domain-containing protein</fullName>
    </recommendedName>
</protein>
<comment type="caution">
    <text evidence="6">The sequence shown here is derived from an EMBL/GenBank/DDBJ whole genome shotgun (WGS) entry which is preliminary data.</text>
</comment>
<sequence length="393" mass="41258">MNTGTGIHRPFVRVGARHGGAAVGEVAYSPLRPTRSSRVPAHVPSWYGDFAGYAHDRWPGLVATALLLTEDARAAEELARLTLVRVYARWRRIPRDDVDFHVRRCLVRSHLRGWGRRTGGRRRVVLVLRHWEGLGEAEIAQVLGCSVGAVRALLRRERRRVRPGARRAGFAESLAGFAAPAVPLDAVRRDGALRRRRRAGVVAAGCALLLAPPAVLGLGSVTGGDVTGAAEVPDGPAPGSVRVVAPGERVAAAPGVELWLTRDGVHWSSPQAPNQFRAVDDGNLDRTGAGVSVQGEQLDGAYFQSGLYHGLAAEPARVEIRTGGRTVTAHVLTLAGGPGWGAWYARTPPEGSGASRAGGGQTVTVYDAAGAVLARSGAGPSVAEPGRAGAGRP</sequence>
<evidence type="ECO:0000256" key="2">
    <source>
        <dbReference type="ARBA" id="ARBA00023015"/>
    </source>
</evidence>
<evidence type="ECO:0000256" key="3">
    <source>
        <dbReference type="ARBA" id="ARBA00023082"/>
    </source>
</evidence>
<dbReference type="Proteomes" id="UP001501455">
    <property type="component" value="Unassembled WGS sequence"/>
</dbReference>
<evidence type="ECO:0000313" key="6">
    <source>
        <dbReference type="EMBL" id="GAA3499375.1"/>
    </source>
</evidence>
<organism evidence="6 7">
    <name type="scientific">Streptomyces prasinosporus</name>
    <dbReference type="NCBI Taxonomy" id="68256"/>
    <lineage>
        <taxon>Bacteria</taxon>
        <taxon>Bacillati</taxon>
        <taxon>Actinomycetota</taxon>
        <taxon>Actinomycetes</taxon>
        <taxon>Kitasatosporales</taxon>
        <taxon>Streptomycetaceae</taxon>
        <taxon>Streptomyces</taxon>
        <taxon>Streptomyces albogriseolus group</taxon>
    </lineage>
</organism>
<keyword evidence="3" id="KW-0731">Sigma factor</keyword>
<comment type="similarity">
    <text evidence="1">Belongs to the sigma-70 factor family. ECF subfamily.</text>
</comment>
<dbReference type="InterPro" id="IPR013324">
    <property type="entry name" value="RNA_pol_sigma_r3/r4-like"/>
</dbReference>
<feature type="domain" description="RNA polymerase sigma factor 70 region 4 type 2" evidence="5">
    <location>
        <begin position="121"/>
        <end position="160"/>
    </location>
</feature>
<evidence type="ECO:0000313" key="7">
    <source>
        <dbReference type="Proteomes" id="UP001501455"/>
    </source>
</evidence>
<dbReference type="InterPro" id="IPR013249">
    <property type="entry name" value="RNA_pol_sigma70_r4_t2"/>
</dbReference>
<dbReference type="SUPFAM" id="SSF88659">
    <property type="entry name" value="Sigma3 and sigma4 domains of RNA polymerase sigma factors"/>
    <property type="match status" value="1"/>
</dbReference>
<keyword evidence="4" id="KW-0804">Transcription</keyword>